<accession>A0AAP5MB58</accession>
<name>A0AAP5MB58_9CYAN</name>
<comment type="caution">
    <text evidence="2">The sequence shown here is derived from an EMBL/GenBank/DDBJ whole genome shotgun (WGS) entry which is preliminary data.</text>
</comment>
<organism evidence="2 3">
    <name type="scientific">Aetokthonos hydrillicola Thurmond2011</name>
    <dbReference type="NCBI Taxonomy" id="2712845"/>
    <lineage>
        <taxon>Bacteria</taxon>
        <taxon>Bacillati</taxon>
        <taxon>Cyanobacteriota</taxon>
        <taxon>Cyanophyceae</taxon>
        <taxon>Nostocales</taxon>
        <taxon>Hapalosiphonaceae</taxon>
        <taxon>Aetokthonos</taxon>
    </lineage>
</organism>
<evidence type="ECO:0000313" key="2">
    <source>
        <dbReference type="EMBL" id="MDR9896718.1"/>
    </source>
</evidence>
<dbReference type="RefSeq" id="WP_208344840.1">
    <property type="nucleotide sequence ID" value="NZ_CAWQFN010000544.1"/>
</dbReference>
<protein>
    <recommendedName>
        <fullName evidence="1">DUF6888 domain-containing protein</fullName>
    </recommendedName>
</protein>
<dbReference type="Pfam" id="PF21828">
    <property type="entry name" value="DUF6888"/>
    <property type="match status" value="1"/>
</dbReference>
<keyword evidence="3" id="KW-1185">Reference proteome</keyword>
<dbReference type="InterPro" id="IPR054181">
    <property type="entry name" value="DUF6888"/>
</dbReference>
<reference evidence="3" key="1">
    <citation type="journal article" date="2021" name="Science">
        <title>Hunting the eagle killer: A cyanobacterial neurotoxin causes vacuolar myelinopathy.</title>
        <authorList>
            <person name="Breinlinger S."/>
            <person name="Phillips T.J."/>
            <person name="Haram B.N."/>
            <person name="Mares J."/>
            <person name="Martinez Yerena J.A."/>
            <person name="Hrouzek P."/>
            <person name="Sobotka R."/>
            <person name="Henderson W.M."/>
            <person name="Schmieder P."/>
            <person name="Williams S.M."/>
            <person name="Lauderdale J.D."/>
            <person name="Wilde H.D."/>
            <person name="Gerrin W."/>
            <person name="Kust A."/>
            <person name="Washington J.W."/>
            <person name="Wagner C."/>
            <person name="Geier B."/>
            <person name="Liebeke M."/>
            <person name="Enke H."/>
            <person name="Niedermeyer T.H.J."/>
            <person name="Wilde S.B."/>
        </authorList>
    </citation>
    <scope>NUCLEOTIDE SEQUENCE [LARGE SCALE GENOMIC DNA]</scope>
    <source>
        <strain evidence="3">Thurmond2011</strain>
    </source>
</reference>
<evidence type="ECO:0000259" key="1">
    <source>
        <dbReference type="Pfam" id="PF21828"/>
    </source>
</evidence>
<feature type="domain" description="DUF6888" evidence="1">
    <location>
        <begin position="2"/>
        <end position="56"/>
    </location>
</feature>
<sequence>MEPTPEQMKECYRICTELTKMFLSVHLVRLDKRTGEVYILAGDGLQVLIRSNGKVRFL</sequence>
<dbReference type="AlphaFoldDB" id="A0AAP5MB58"/>
<proteinExistence type="predicted"/>
<evidence type="ECO:0000313" key="3">
    <source>
        <dbReference type="Proteomes" id="UP000667802"/>
    </source>
</evidence>
<gene>
    <name evidence="2" type="ORF">G7B40_019430</name>
</gene>
<dbReference type="Proteomes" id="UP000667802">
    <property type="component" value="Unassembled WGS sequence"/>
</dbReference>
<dbReference type="EMBL" id="JAALHA020000009">
    <property type="protein sequence ID" value="MDR9896718.1"/>
    <property type="molecule type" value="Genomic_DNA"/>
</dbReference>